<accession>A0ABX2QJC3</accession>
<dbReference type="EMBL" id="JABXYK010000017">
    <property type="protein sequence ID" value="NVP57891.1"/>
    <property type="molecule type" value="Genomic_DNA"/>
</dbReference>
<evidence type="ECO:0000313" key="2">
    <source>
        <dbReference type="Proteomes" id="UP000659172"/>
    </source>
</evidence>
<reference evidence="1 2" key="1">
    <citation type="submission" date="2020-06" db="EMBL/GenBank/DDBJ databases">
        <title>Rhizobium sp.nov. isolated from the tomato plant.</title>
        <authorList>
            <person name="Thin K.K."/>
            <person name="Zhang X."/>
            <person name="He S."/>
        </authorList>
    </citation>
    <scope>NUCLEOTIDE SEQUENCE [LARGE SCALE GENOMIC DNA]</scope>
    <source>
        <strain evidence="1 2">DBTS2</strain>
    </source>
</reference>
<name>A0ABX2QJC3_9HYPH</name>
<dbReference type="RefSeq" id="WP_176951811.1">
    <property type="nucleotide sequence ID" value="NZ_JABXYK010000017.1"/>
</dbReference>
<dbReference type="Proteomes" id="UP000659172">
    <property type="component" value="Unassembled WGS sequence"/>
</dbReference>
<keyword evidence="2" id="KW-1185">Reference proteome</keyword>
<gene>
    <name evidence="1" type="ORF">HV823_21830</name>
</gene>
<comment type="caution">
    <text evidence="1">The sequence shown here is derived from an EMBL/GenBank/DDBJ whole genome shotgun (WGS) entry which is preliminary data.</text>
</comment>
<sequence>MADKPQAAATGLKRLQFIASVRKAARRFDEGRSPIECLSDIQQALKVLDRSKKR</sequence>
<protein>
    <submittedName>
        <fullName evidence="1">Uncharacterized protein</fullName>
    </submittedName>
</protein>
<organism evidence="1 2">
    <name type="scientific">Mycoplana rhizolycopersici</name>
    <dbReference type="NCBI Taxonomy" id="2746702"/>
    <lineage>
        <taxon>Bacteria</taxon>
        <taxon>Pseudomonadati</taxon>
        <taxon>Pseudomonadota</taxon>
        <taxon>Alphaproteobacteria</taxon>
        <taxon>Hyphomicrobiales</taxon>
        <taxon>Rhizobiaceae</taxon>
        <taxon>Mycoplana</taxon>
    </lineage>
</organism>
<evidence type="ECO:0000313" key="1">
    <source>
        <dbReference type="EMBL" id="NVP57891.1"/>
    </source>
</evidence>
<proteinExistence type="predicted"/>